<evidence type="ECO:0000313" key="6">
    <source>
        <dbReference type="Proteomes" id="UP001500416"/>
    </source>
</evidence>
<dbReference type="SMART" id="SM00342">
    <property type="entry name" value="HTH_ARAC"/>
    <property type="match status" value="1"/>
</dbReference>
<reference evidence="5 6" key="1">
    <citation type="journal article" date="2019" name="Int. J. Syst. Evol. Microbiol.">
        <title>The Global Catalogue of Microorganisms (GCM) 10K type strain sequencing project: providing services to taxonomists for standard genome sequencing and annotation.</title>
        <authorList>
            <consortium name="The Broad Institute Genomics Platform"/>
            <consortium name="The Broad Institute Genome Sequencing Center for Infectious Disease"/>
            <person name="Wu L."/>
            <person name="Ma J."/>
        </authorList>
    </citation>
    <scope>NUCLEOTIDE SEQUENCE [LARGE SCALE GENOMIC DNA]</scope>
    <source>
        <strain evidence="5 6">JCM 3380</strain>
    </source>
</reference>
<evidence type="ECO:0000256" key="2">
    <source>
        <dbReference type="ARBA" id="ARBA00023125"/>
    </source>
</evidence>
<dbReference type="Pfam" id="PF12833">
    <property type="entry name" value="HTH_18"/>
    <property type="match status" value="1"/>
</dbReference>
<dbReference type="Proteomes" id="UP001500416">
    <property type="component" value="Unassembled WGS sequence"/>
</dbReference>
<evidence type="ECO:0000313" key="5">
    <source>
        <dbReference type="EMBL" id="GAA0255631.1"/>
    </source>
</evidence>
<dbReference type="InterPro" id="IPR018062">
    <property type="entry name" value="HTH_AraC-typ_CS"/>
</dbReference>
<comment type="caution">
    <text evidence="5">The sequence shown here is derived from an EMBL/GenBank/DDBJ whole genome shotgun (WGS) entry which is preliminary data.</text>
</comment>
<evidence type="ECO:0000256" key="1">
    <source>
        <dbReference type="ARBA" id="ARBA00023015"/>
    </source>
</evidence>
<dbReference type="InterPro" id="IPR050204">
    <property type="entry name" value="AraC_XylS_family_regulators"/>
</dbReference>
<dbReference type="InterPro" id="IPR018060">
    <property type="entry name" value="HTH_AraC"/>
</dbReference>
<keyword evidence="6" id="KW-1185">Reference proteome</keyword>
<keyword evidence="1" id="KW-0805">Transcription regulation</keyword>
<keyword evidence="2" id="KW-0238">DNA-binding</keyword>
<evidence type="ECO:0000259" key="4">
    <source>
        <dbReference type="PROSITE" id="PS01124"/>
    </source>
</evidence>
<dbReference type="PRINTS" id="PR00032">
    <property type="entry name" value="HTHARAC"/>
</dbReference>
<dbReference type="PANTHER" id="PTHR46796:SF13">
    <property type="entry name" value="HTH-TYPE TRANSCRIPTIONAL ACTIVATOR RHAS"/>
    <property type="match status" value="1"/>
</dbReference>
<evidence type="ECO:0000256" key="3">
    <source>
        <dbReference type="ARBA" id="ARBA00023163"/>
    </source>
</evidence>
<proteinExistence type="predicted"/>
<name>A0ABN0UMM3_9PSEU</name>
<dbReference type="PANTHER" id="PTHR46796">
    <property type="entry name" value="HTH-TYPE TRANSCRIPTIONAL ACTIVATOR RHAS-RELATED"/>
    <property type="match status" value="1"/>
</dbReference>
<dbReference type="Gene3D" id="1.10.10.60">
    <property type="entry name" value="Homeodomain-like"/>
    <property type="match status" value="2"/>
</dbReference>
<dbReference type="InterPro" id="IPR009057">
    <property type="entry name" value="Homeodomain-like_sf"/>
</dbReference>
<keyword evidence="3" id="KW-0804">Transcription</keyword>
<dbReference type="RefSeq" id="WP_343938276.1">
    <property type="nucleotide sequence ID" value="NZ_BAAABU010000023.1"/>
</dbReference>
<dbReference type="PROSITE" id="PS01124">
    <property type="entry name" value="HTH_ARAC_FAMILY_2"/>
    <property type="match status" value="1"/>
</dbReference>
<dbReference type="InterPro" id="IPR020449">
    <property type="entry name" value="Tscrpt_reg_AraC-type_HTH"/>
</dbReference>
<feature type="domain" description="HTH araC/xylS-type" evidence="4">
    <location>
        <begin position="10"/>
        <end position="108"/>
    </location>
</feature>
<dbReference type="SUPFAM" id="SSF46689">
    <property type="entry name" value="Homeodomain-like"/>
    <property type="match status" value="2"/>
</dbReference>
<gene>
    <name evidence="5" type="ORF">GCM10010492_65630</name>
</gene>
<dbReference type="PROSITE" id="PS00041">
    <property type="entry name" value="HTH_ARAC_FAMILY_1"/>
    <property type="match status" value="1"/>
</dbReference>
<organism evidence="5 6">
    <name type="scientific">Saccharothrix mutabilis subsp. mutabilis</name>
    <dbReference type="NCBI Taxonomy" id="66855"/>
    <lineage>
        <taxon>Bacteria</taxon>
        <taxon>Bacillati</taxon>
        <taxon>Actinomycetota</taxon>
        <taxon>Actinomycetes</taxon>
        <taxon>Pseudonocardiales</taxon>
        <taxon>Pseudonocardiaceae</taxon>
        <taxon>Saccharothrix</taxon>
    </lineage>
</organism>
<accession>A0ABN0UMM3</accession>
<dbReference type="EMBL" id="BAAABU010000023">
    <property type="protein sequence ID" value="GAA0255631.1"/>
    <property type="molecule type" value="Genomic_DNA"/>
</dbReference>
<sequence>MGEVIERAVGRVIDFMHENIGEQFTIDDMARAANYSKFHFSRAFQRVTGVSPGRFLAGIRLQEAKRLLVSTTLTVTDISHRVGYTSVGTFSSRFRSSVGVSPSTYRQLGGCTPHIPMPRRDVDARPASVHGEVSALPACAPGLVFVGLFPDGPHGSPTRCSVLHRPGTYTLTTVPPGRWHLLAHSVARGRESVLGDGPFAGELGLSVASYGPITVRPGVPVTHADLVLRPFPVEDPPILGALLNMRTIALGVDAAC</sequence>
<protein>
    <submittedName>
        <fullName evidence="5">AraC family transcriptional regulator</fullName>
    </submittedName>
</protein>